<dbReference type="KEGG" id="oyw:OdinLCB4_002445"/>
<dbReference type="PANTHER" id="PTHR30432">
    <property type="entry name" value="TRANSCRIPTIONAL REGULATOR MODE"/>
    <property type="match status" value="1"/>
</dbReference>
<dbReference type="SUPFAM" id="SSF46785">
    <property type="entry name" value="Winged helix' DNA-binding domain"/>
    <property type="match status" value="1"/>
</dbReference>
<dbReference type="InterPro" id="IPR005116">
    <property type="entry name" value="Transp-assoc_OB_typ1"/>
</dbReference>
<dbReference type="SUPFAM" id="SSF50331">
    <property type="entry name" value="MOP-like"/>
    <property type="match status" value="1"/>
</dbReference>
<dbReference type="InterPro" id="IPR051815">
    <property type="entry name" value="Molybdate_resp_trans_reg"/>
</dbReference>
<evidence type="ECO:0000313" key="3">
    <source>
        <dbReference type="Proteomes" id="UP000186851"/>
    </source>
</evidence>
<sequence length="185" mass="20536">MNDKLKVNFKLWLEKNDEPVIGKGGIKLLEEINKTGSLQSAIKKLGVSYRYAWGYLKKIEEAVGEPLIKSYKGGFKGGGRTELTAKGLEIIRLFNRFETFLVTALQNTTLWEAYGLKTEEINSMRGIVEEVKVGGEVAELTVNVTDGIEVVSIITAESIRALDLKDNDEVKVIIKATEITLDKGE</sequence>
<dbReference type="InterPro" id="IPR036390">
    <property type="entry name" value="WH_DNA-bd_sf"/>
</dbReference>
<reference evidence="2" key="2">
    <citation type="journal article" date="2022" name="Nat. Microbiol.">
        <title>A closed Candidatus Odinarchaeum chromosome exposes Asgard archaeal viruses.</title>
        <authorList>
            <person name="Tamarit D."/>
            <person name="Caceres E.F."/>
            <person name="Krupovic M."/>
            <person name="Nijland R."/>
            <person name="Eme L."/>
            <person name="Robinson N.P."/>
            <person name="Ettema T.J.G."/>
        </authorList>
    </citation>
    <scope>NUCLEOTIDE SEQUENCE</scope>
    <source>
        <strain evidence="2">LCB_4</strain>
    </source>
</reference>
<name>A0AAF0IBV0_ODILC</name>
<dbReference type="InterPro" id="IPR036388">
    <property type="entry name" value="WH-like_DNA-bd_sf"/>
</dbReference>
<dbReference type="InterPro" id="IPR008995">
    <property type="entry name" value="Mo/tungstate-bd_C_term_dom"/>
</dbReference>
<dbReference type="EMBL" id="CP091871">
    <property type="protein sequence ID" value="WEU40796.1"/>
    <property type="molecule type" value="Genomic_DNA"/>
</dbReference>
<protein>
    <submittedName>
        <fullName evidence="2">Molybdenum-dependent transcriptional regulator</fullName>
    </submittedName>
</protein>
<dbReference type="Gene3D" id="1.10.10.10">
    <property type="entry name" value="Winged helix-like DNA-binding domain superfamily/Winged helix DNA-binding domain"/>
    <property type="match status" value="1"/>
</dbReference>
<organism evidence="2 3">
    <name type="scientific">Odinarchaeota yellowstonii (strain LCB_4)</name>
    <dbReference type="NCBI Taxonomy" id="1841599"/>
    <lineage>
        <taxon>Archaea</taxon>
        <taxon>Promethearchaeati</taxon>
        <taxon>Candidatus Odinarchaeota</taxon>
        <taxon>Candidatus Odinarchaeia</taxon>
        <taxon>Candidatus Odinarchaeales</taxon>
        <taxon>Candidatus Odinarchaeaceae</taxon>
        <taxon>Candidatus Odinarchaeum</taxon>
    </lineage>
</organism>
<dbReference type="Pfam" id="PF03459">
    <property type="entry name" value="TOBE"/>
    <property type="match status" value="1"/>
</dbReference>
<dbReference type="AlphaFoldDB" id="A0AAF0IBV0"/>
<proteinExistence type="predicted"/>
<dbReference type="Gene3D" id="2.40.50.100">
    <property type="match status" value="1"/>
</dbReference>
<reference evidence="2" key="1">
    <citation type="journal article" date="2017" name="Nature">
        <title>Asgard archaea illuminate the origin of eukaryotic cellular complexity.</title>
        <authorList>
            <person name="Zaremba-Niedzwiedzka K."/>
            <person name="Caceres E.F."/>
            <person name="Saw J.H."/>
            <person name="Backstrom D."/>
            <person name="Juzokaite L."/>
            <person name="Vancaester E."/>
            <person name="Seitz K.W."/>
            <person name="Anantharaman K."/>
            <person name="Starnawski P."/>
            <person name="Kjeldsen K.U."/>
            <person name="Scott M.B."/>
            <person name="Nunoura T."/>
            <person name="Banfield J.F."/>
            <person name="Schramm A."/>
            <person name="Baker B.J."/>
            <person name="Spang A."/>
            <person name="Ettema T.J.G."/>
        </authorList>
    </citation>
    <scope>NUCLEOTIDE SEQUENCE</scope>
    <source>
        <strain evidence="2">LCB_4</strain>
    </source>
</reference>
<evidence type="ECO:0000313" key="2">
    <source>
        <dbReference type="EMBL" id="WEU40796.1"/>
    </source>
</evidence>
<dbReference type="PANTHER" id="PTHR30432:SF1">
    <property type="entry name" value="DNA-BINDING TRANSCRIPTIONAL DUAL REGULATOR MODE"/>
    <property type="match status" value="1"/>
</dbReference>
<gene>
    <name evidence="2" type="ORF">OdinLCB4_002445</name>
</gene>
<accession>A0AAF0IBV0</accession>
<evidence type="ECO:0000259" key="1">
    <source>
        <dbReference type="Pfam" id="PF03459"/>
    </source>
</evidence>
<feature type="domain" description="Transport-associated OB type 1" evidence="1">
    <location>
        <begin position="122"/>
        <end position="180"/>
    </location>
</feature>
<dbReference type="Proteomes" id="UP000186851">
    <property type="component" value="Chromosome"/>
</dbReference>